<feature type="compositionally biased region" description="Polar residues" evidence="2">
    <location>
        <begin position="210"/>
        <end position="226"/>
    </location>
</feature>
<dbReference type="Proteomes" id="UP000559256">
    <property type="component" value="Unassembled WGS sequence"/>
</dbReference>
<organism evidence="4 5">
    <name type="scientific">Tetrapyrgos nigripes</name>
    <dbReference type="NCBI Taxonomy" id="182062"/>
    <lineage>
        <taxon>Eukaryota</taxon>
        <taxon>Fungi</taxon>
        <taxon>Dikarya</taxon>
        <taxon>Basidiomycota</taxon>
        <taxon>Agaricomycotina</taxon>
        <taxon>Agaricomycetes</taxon>
        <taxon>Agaricomycetidae</taxon>
        <taxon>Agaricales</taxon>
        <taxon>Marasmiineae</taxon>
        <taxon>Marasmiaceae</taxon>
        <taxon>Tetrapyrgos</taxon>
    </lineage>
</organism>
<evidence type="ECO:0000313" key="4">
    <source>
        <dbReference type="EMBL" id="KAF5371750.1"/>
    </source>
</evidence>
<feature type="compositionally biased region" description="Polar residues" evidence="2">
    <location>
        <begin position="151"/>
        <end position="172"/>
    </location>
</feature>
<comment type="caution">
    <text evidence="4">The sequence shown here is derived from an EMBL/GenBank/DDBJ whole genome shotgun (WGS) entry which is preliminary data.</text>
</comment>
<reference evidence="4 5" key="1">
    <citation type="journal article" date="2020" name="ISME J.">
        <title>Uncovering the hidden diversity of litter-decomposition mechanisms in mushroom-forming fungi.</title>
        <authorList>
            <person name="Floudas D."/>
            <person name="Bentzer J."/>
            <person name="Ahren D."/>
            <person name="Johansson T."/>
            <person name="Persson P."/>
            <person name="Tunlid A."/>
        </authorList>
    </citation>
    <scope>NUCLEOTIDE SEQUENCE [LARGE SCALE GENOMIC DNA]</scope>
    <source>
        <strain evidence="4 5">CBS 291.85</strain>
    </source>
</reference>
<sequence>MAPGLQLKSIQVCRAEGISSKHIKKSYVTISYGDGIYKSSWPYERRWDLSSTITSSNAIHAISFDLFRYRRIWILPPLKLASASVETRMLKEAGESEEITISMNPGKADENRPMLVIKVTRQEVTRVASPCLDRSTAAAADRDSLKTLSMSAVNTSDSESNQVTLNEVTRGTSPDLDDSSTTGAAVNRSPEVLSTPMADTPESAQVARNEVSQAASPGLETPSTRAAASVDHDSSKALSTPATDSSESNPLGNSLGNLRRQTERIGKVIEVIKPVQSIFDSIANIHPIAKGLWLVVSSAYQVMENQHDKDTQLVNLYNLMMKTYNTATENDLYKQVGDKKLSAVIDAMVKQSKECSVFIANYGSRGYLARLEDFEASRTIQKFSDDFNGLEKAFATGQLGLATRTVLETKALVAAMSQGLLSADLERKLVGLAPSTRSPGAIAHCKYGTRQQSLLKITGWTTQGKESVFWLYGVAGCGKSSLMGTMIEIIQQMGTRSRLAAFIRFDRGVFDEARVVVRELAYQLALFDARLGEAIADAFRKTSRILSPDLRLQLEQLVLEPLDQCRDALEKDGPVAIIFDGLDECKDDEFLREFLKFFSDNVFAPFPHIRVIIASRPKPRIRAAFSNADSQDLLPHIHRFPLDTLSQETREDIRSYIENELSSINEKGFRDMCIQRNAAAELAQRASGLFIWAVVILKFLRGYACTRLEIVLRTAEPTSALSALTTLYQTALSSIAAAEGDEDIRRDLRLLLGFIKFTRPDKNIEWTILLQSLLESYTGADWSSKLPDLCDKLSSLLVYDESQRFRLIHKSLDDFLTDRDRCGDDWLLDHHNFQKNLASACSKLLMSHLGNVRMSNSVSSKKTVSQYASEYWHNYYIIAWQSVPRDNNFDIGAELSHLLQRYLLRWTRDDPFARLIREANRLCSALLVDPTRAQKEQTILYFFDFLCAAYRKDINILHRCYMLVFVQMAGGSRNYGDIIEAIKALNDYPPLLSEEDTPVEDIQIIGIPELIDDEMLAKVDWDLVTNWYDHGH</sequence>
<dbReference type="Gene3D" id="3.40.50.300">
    <property type="entry name" value="P-loop containing nucleotide triphosphate hydrolases"/>
    <property type="match status" value="1"/>
</dbReference>
<dbReference type="Pfam" id="PF24883">
    <property type="entry name" value="NPHP3_N"/>
    <property type="match status" value="1"/>
</dbReference>
<dbReference type="InterPro" id="IPR027417">
    <property type="entry name" value="P-loop_NTPase"/>
</dbReference>
<dbReference type="EMBL" id="JAACJM010000007">
    <property type="protein sequence ID" value="KAF5371750.1"/>
    <property type="molecule type" value="Genomic_DNA"/>
</dbReference>
<dbReference type="OrthoDB" id="3014077at2759"/>
<proteinExistence type="predicted"/>
<feature type="domain" description="Nephrocystin 3-like N-terminal" evidence="3">
    <location>
        <begin position="457"/>
        <end position="616"/>
    </location>
</feature>
<dbReference type="InterPro" id="IPR056884">
    <property type="entry name" value="NPHP3-like_N"/>
</dbReference>
<dbReference type="SUPFAM" id="SSF52540">
    <property type="entry name" value="P-loop containing nucleoside triphosphate hydrolases"/>
    <property type="match status" value="1"/>
</dbReference>
<dbReference type="AlphaFoldDB" id="A0A8H5LVP2"/>
<protein>
    <recommendedName>
        <fullName evidence="3">Nephrocystin 3-like N-terminal domain-containing protein</fullName>
    </recommendedName>
</protein>
<evidence type="ECO:0000313" key="5">
    <source>
        <dbReference type="Proteomes" id="UP000559256"/>
    </source>
</evidence>
<evidence type="ECO:0000259" key="3">
    <source>
        <dbReference type="Pfam" id="PF24883"/>
    </source>
</evidence>
<feature type="region of interest" description="Disordered" evidence="2">
    <location>
        <begin position="151"/>
        <end position="256"/>
    </location>
</feature>
<feature type="compositionally biased region" description="Polar residues" evidence="2">
    <location>
        <begin position="236"/>
        <end position="256"/>
    </location>
</feature>
<dbReference type="PANTHER" id="PTHR10039:SF17">
    <property type="entry name" value="FUNGAL STAND N-TERMINAL GOODBYE DOMAIN-CONTAINING PROTEIN-RELATED"/>
    <property type="match status" value="1"/>
</dbReference>
<accession>A0A8H5LVP2</accession>
<evidence type="ECO:0000256" key="1">
    <source>
        <dbReference type="ARBA" id="ARBA00022737"/>
    </source>
</evidence>
<keyword evidence="5" id="KW-1185">Reference proteome</keyword>
<name>A0A8H5LVP2_9AGAR</name>
<keyword evidence="1" id="KW-0677">Repeat</keyword>
<gene>
    <name evidence="4" type="ORF">D9758_003465</name>
</gene>
<dbReference type="PANTHER" id="PTHR10039">
    <property type="entry name" value="AMELOGENIN"/>
    <property type="match status" value="1"/>
</dbReference>
<evidence type="ECO:0000256" key="2">
    <source>
        <dbReference type="SAM" id="MobiDB-lite"/>
    </source>
</evidence>